<dbReference type="GeneID" id="24566440"/>
<dbReference type="EMBL" id="LK391710">
    <property type="protein sequence ID" value="CDR97899.1"/>
    <property type="molecule type" value="Genomic_DNA"/>
</dbReference>
<protein>
    <submittedName>
        <fullName evidence="2">Uncharacterized protein</fullName>
    </submittedName>
</protein>
<accession>A0A061DE23</accession>
<proteinExistence type="predicted"/>
<evidence type="ECO:0000313" key="3">
    <source>
        <dbReference type="Proteomes" id="UP000033188"/>
    </source>
</evidence>
<feature type="region of interest" description="Disordered" evidence="1">
    <location>
        <begin position="1"/>
        <end position="30"/>
    </location>
</feature>
<dbReference type="KEGG" id="bbig:BBBOND_0403870"/>
<dbReference type="RefSeq" id="XP_012770085.1">
    <property type="nucleotide sequence ID" value="XM_012914631.1"/>
</dbReference>
<name>A0A061DE23_BABBI</name>
<evidence type="ECO:0000313" key="2">
    <source>
        <dbReference type="EMBL" id="CDR97899.1"/>
    </source>
</evidence>
<evidence type="ECO:0000256" key="1">
    <source>
        <dbReference type="SAM" id="MobiDB-lite"/>
    </source>
</evidence>
<keyword evidence="3" id="KW-1185">Reference proteome</keyword>
<sequence>MSRQQEATPGDQAVSASVREESTNVAKESFVAKDVHQDDSKVLYSCIDAEDEPYKYALMCAPTYA</sequence>
<gene>
    <name evidence="2" type="ORF">BBBOND_0403870</name>
</gene>
<dbReference type="VEuPathDB" id="PiroplasmaDB:BBBOND_0403870"/>
<reference evidence="3" key="1">
    <citation type="journal article" date="2014" name="Nucleic Acids Res.">
        <title>The evolutionary dynamics of variant antigen genes in Babesia reveal a history of genomic innovation underlying host-parasite interaction.</title>
        <authorList>
            <person name="Jackson A.P."/>
            <person name="Otto T.D."/>
            <person name="Darby A."/>
            <person name="Ramaprasad A."/>
            <person name="Xia D."/>
            <person name="Echaide I.E."/>
            <person name="Farber M."/>
            <person name="Gahlot S."/>
            <person name="Gamble J."/>
            <person name="Gupta D."/>
            <person name="Gupta Y."/>
            <person name="Jackson L."/>
            <person name="Malandrin L."/>
            <person name="Malas T.B."/>
            <person name="Moussa E."/>
            <person name="Nair M."/>
            <person name="Reid A.J."/>
            <person name="Sanders M."/>
            <person name="Sharma J."/>
            <person name="Tracey A."/>
            <person name="Quail M.A."/>
            <person name="Weir W."/>
            <person name="Wastling J.M."/>
            <person name="Hall N."/>
            <person name="Willadsen P."/>
            <person name="Lingelbach K."/>
            <person name="Shiels B."/>
            <person name="Tait A."/>
            <person name="Berriman M."/>
            <person name="Allred D.R."/>
            <person name="Pain A."/>
        </authorList>
    </citation>
    <scope>NUCLEOTIDE SEQUENCE [LARGE SCALE GENOMIC DNA]</scope>
    <source>
        <strain evidence="3">Bond</strain>
    </source>
</reference>
<dbReference type="Proteomes" id="UP000033188">
    <property type="component" value="Chromosome 4"/>
</dbReference>
<organism evidence="2 3">
    <name type="scientific">Babesia bigemina</name>
    <dbReference type="NCBI Taxonomy" id="5866"/>
    <lineage>
        <taxon>Eukaryota</taxon>
        <taxon>Sar</taxon>
        <taxon>Alveolata</taxon>
        <taxon>Apicomplexa</taxon>
        <taxon>Aconoidasida</taxon>
        <taxon>Piroplasmida</taxon>
        <taxon>Babesiidae</taxon>
        <taxon>Babesia</taxon>
    </lineage>
</organism>
<dbReference type="AlphaFoldDB" id="A0A061DE23"/>